<name>A0ACC0KGB5_CHOFU</name>
<dbReference type="EMBL" id="CM046105">
    <property type="protein sequence ID" value="KAI8435323.1"/>
    <property type="molecule type" value="Genomic_DNA"/>
</dbReference>
<organism evidence="1 2">
    <name type="scientific">Choristoneura fumiferana</name>
    <name type="common">Spruce budworm moth</name>
    <name type="synonym">Archips fumiferana</name>
    <dbReference type="NCBI Taxonomy" id="7141"/>
    <lineage>
        <taxon>Eukaryota</taxon>
        <taxon>Metazoa</taxon>
        <taxon>Ecdysozoa</taxon>
        <taxon>Arthropoda</taxon>
        <taxon>Hexapoda</taxon>
        <taxon>Insecta</taxon>
        <taxon>Pterygota</taxon>
        <taxon>Neoptera</taxon>
        <taxon>Endopterygota</taxon>
        <taxon>Lepidoptera</taxon>
        <taxon>Glossata</taxon>
        <taxon>Ditrysia</taxon>
        <taxon>Tortricoidea</taxon>
        <taxon>Tortricidae</taxon>
        <taxon>Tortricinae</taxon>
        <taxon>Choristoneura</taxon>
    </lineage>
</organism>
<sequence length="294" mass="32948">MSDLLMSRLERRKMKKEALEKQKMKRDKKQKVVNAEEEDEASGDDDDVNFEAEGDSEEERAHSDDEDINNEEKSGSEIEEQNNDSDKEVEEQMEFDEETDDEKDFSEEVSDEDGDKSSDKFIPHQENDDEEGDERIVKEDVPELRAIAFVADPRGPDIQGNVTFTQTHDGKVRVEGTILGLNHGQYGFHVHEKGDITGGCLSTGSHFNPEHKQHGHPNDEDRHVGDLGNVEFDETRIGRIDFVDNLISLVGPHSILGRGLVLHERADDFGRSDHPDSRKTGNAGGRVACGVIGI</sequence>
<accession>A0ACC0KGB5</accession>
<keyword evidence="2" id="KW-1185">Reference proteome</keyword>
<dbReference type="Proteomes" id="UP001064048">
    <property type="component" value="Chromosome 5"/>
</dbReference>
<protein>
    <submittedName>
        <fullName evidence="1">Uncharacterized protein</fullName>
    </submittedName>
</protein>
<evidence type="ECO:0000313" key="1">
    <source>
        <dbReference type="EMBL" id="KAI8435323.1"/>
    </source>
</evidence>
<evidence type="ECO:0000313" key="2">
    <source>
        <dbReference type="Proteomes" id="UP001064048"/>
    </source>
</evidence>
<reference evidence="1 2" key="1">
    <citation type="journal article" date="2022" name="Genome Biol. Evol.">
        <title>The Spruce Budworm Genome: Reconstructing the Evolutionary History of Antifreeze Proteins.</title>
        <authorList>
            <person name="Beliveau C."/>
            <person name="Gagne P."/>
            <person name="Picq S."/>
            <person name="Vernygora O."/>
            <person name="Keeling C.I."/>
            <person name="Pinkney K."/>
            <person name="Doucet D."/>
            <person name="Wen F."/>
            <person name="Johnston J.S."/>
            <person name="Maaroufi H."/>
            <person name="Boyle B."/>
            <person name="Laroche J."/>
            <person name="Dewar K."/>
            <person name="Juretic N."/>
            <person name="Blackburn G."/>
            <person name="Nisole A."/>
            <person name="Brunet B."/>
            <person name="Brandao M."/>
            <person name="Lumley L."/>
            <person name="Duan J."/>
            <person name="Quan G."/>
            <person name="Lucarotti C.J."/>
            <person name="Roe A.D."/>
            <person name="Sperling F.A.H."/>
            <person name="Levesque R.C."/>
            <person name="Cusson M."/>
        </authorList>
    </citation>
    <scope>NUCLEOTIDE SEQUENCE [LARGE SCALE GENOMIC DNA]</scope>
    <source>
        <strain evidence="1">Glfc:IPQL:Cfum</strain>
    </source>
</reference>
<feature type="non-terminal residue" evidence="1">
    <location>
        <position position="294"/>
    </location>
</feature>
<gene>
    <name evidence="1" type="ORF">MSG28_003649</name>
</gene>
<comment type="caution">
    <text evidence="1">The sequence shown here is derived from an EMBL/GenBank/DDBJ whole genome shotgun (WGS) entry which is preliminary data.</text>
</comment>
<proteinExistence type="predicted"/>